<sequence length="111" mass="13473">MNERLQQLLHSLTAERDDFRVSLHLLEMEAKQEWEKAETKWDNLQLRLRDAGYKLQLETKEEVHDMGEEVDKLQHKLSDKVADLRVEWMEEIHELGEEIADLYQKIRKRFK</sequence>
<keyword evidence="2" id="KW-1185">Reference proteome</keyword>
<accession>A0A7L6ARV7</accession>
<dbReference type="Proteomes" id="UP000510621">
    <property type="component" value="Chromosome"/>
</dbReference>
<dbReference type="KEGG" id="this:HZT40_09895"/>
<evidence type="ECO:0000313" key="2">
    <source>
        <dbReference type="Proteomes" id="UP000510621"/>
    </source>
</evidence>
<reference evidence="1" key="1">
    <citation type="submission" date="2020-06" db="EMBL/GenBank/DDBJ databases">
        <title>Analysis procedures for assessing recovery of high quality, complete, closed genomes from Nanopore long read metagenome sequencing.</title>
        <authorList>
            <person name="Bessarab I."/>
            <person name="Arumugam K."/>
            <person name="Haryono M."/>
            <person name="Liu X."/>
            <person name="Roy S."/>
            <person name="Zuniga-Montanez R.E."/>
            <person name="Qiu G."/>
            <person name="Drautz-Moses D.I."/>
            <person name="Law Y.Y."/>
            <person name="Wuertz S."/>
            <person name="Lauro F.M."/>
            <person name="Huson D.H."/>
            <person name="Williams R.B."/>
        </authorList>
    </citation>
    <scope>NUCLEOTIDE SEQUENCE [LARGE SCALE GENOMIC DNA]</scope>
    <source>
        <strain evidence="1">SSD2</strain>
    </source>
</reference>
<protein>
    <submittedName>
        <fullName evidence="1">Uncharacterized protein</fullName>
    </submittedName>
</protein>
<dbReference type="EMBL" id="CP059265">
    <property type="protein sequence ID" value="QLQ31845.1"/>
    <property type="molecule type" value="Genomic_DNA"/>
</dbReference>
<dbReference type="AlphaFoldDB" id="A0A7L6ARV7"/>
<name>A0A7L6ARV7_9GAMM</name>
<evidence type="ECO:0000313" key="1">
    <source>
        <dbReference type="EMBL" id="QLQ31845.1"/>
    </source>
</evidence>
<organism evidence="1 2">
    <name type="scientific">Candidatus Thiothrix singaporensis</name>
    <dbReference type="NCBI Taxonomy" id="2799669"/>
    <lineage>
        <taxon>Bacteria</taxon>
        <taxon>Pseudomonadati</taxon>
        <taxon>Pseudomonadota</taxon>
        <taxon>Gammaproteobacteria</taxon>
        <taxon>Thiotrichales</taxon>
        <taxon>Thiotrichaceae</taxon>
        <taxon>Thiothrix</taxon>
    </lineage>
</organism>
<proteinExistence type="predicted"/>
<gene>
    <name evidence="1" type="ORF">HZT40_09895</name>
</gene>